<comment type="caution">
    <text evidence="1">The sequence shown here is derived from an EMBL/GenBank/DDBJ whole genome shotgun (WGS) entry which is preliminary data.</text>
</comment>
<accession>A0ABQ0NY42</accession>
<dbReference type="EMBL" id="BAQD01000005">
    <property type="protein sequence ID" value="GBQ05637.1"/>
    <property type="molecule type" value="Genomic_DNA"/>
</dbReference>
<protein>
    <submittedName>
        <fullName evidence="1">Uncharacterized protein</fullName>
    </submittedName>
</protein>
<gene>
    <name evidence="1" type="ORF">AA15669_0559</name>
</gene>
<dbReference type="Proteomes" id="UP001062901">
    <property type="component" value="Unassembled WGS sequence"/>
</dbReference>
<evidence type="ECO:0000313" key="2">
    <source>
        <dbReference type="Proteomes" id="UP001062901"/>
    </source>
</evidence>
<organism evidence="1 2">
    <name type="scientific">Saccharibacter floricola DSM 15669</name>
    <dbReference type="NCBI Taxonomy" id="1123227"/>
    <lineage>
        <taxon>Bacteria</taxon>
        <taxon>Pseudomonadati</taxon>
        <taxon>Pseudomonadota</taxon>
        <taxon>Alphaproteobacteria</taxon>
        <taxon>Acetobacterales</taxon>
        <taxon>Acetobacteraceae</taxon>
        <taxon>Saccharibacter</taxon>
    </lineage>
</organism>
<sequence>MVKRRVGGRLYEVMGKPREMLRSAIAAWATENTNAFACFKRGLA</sequence>
<evidence type="ECO:0000313" key="1">
    <source>
        <dbReference type="EMBL" id="GBQ05637.1"/>
    </source>
</evidence>
<name>A0ABQ0NY42_9PROT</name>
<proteinExistence type="predicted"/>
<reference evidence="1" key="1">
    <citation type="submission" date="2013-04" db="EMBL/GenBank/DDBJ databases">
        <title>The genome sequencing project of 58 acetic acid bacteria.</title>
        <authorList>
            <person name="Okamoto-Kainuma A."/>
            <person name="Ishikawa M."/>
            <person name="Umino S."/>
            <person name="Koizumi Y."/>
            <person name="Shiwa Y."/>
            <person name="Yoshikawa H."/>
            <person name="Matsutani M."/>
            <person name="Matsushita K."/>
        </authorList>
    </citation>
    <scope>NUCLEOTIDE SEQUENCE</scope>
    <source>
        <strain evidence="1">DSM 15669</strain>
    </source>
</reference>
<keyword evidence="2" id="KW-1185">Reference proteome</keyword>